<dbReference type="PANTHER" id="PTHR34954:SF3">
    <property type="entry name" value="EXPRESSED PROTEIN"/>
    <property type="match status" value="1"/>
</dbReference>
<dbReference type="AlphaFoldDB" id="A0AAV6YAN4"/>
<dbReference type="GO" id="GO:0070300">
    <property type="term" value="F:phosphatidic acid binding"/>
    <property type="evidence" value="ECO:0007669"/>
    <property type="project" value="InterPro"/>
</dbReference>
<evidence type="ECO:0000313" key="2">
    <source>
        <dbReference type="Proteomes" id="UP000826271"/>
    </source>
</evidence>
<keyword evidence="2" id="KW-1185">Reference proteome</keyword>
<dbReference type="GO" id="GO:1990052">
    <property type="term" value="P:ER to chloroplast lipid transport"/>
    <property type="evidence" value="ECO:0007669"/>
    <property type="project" value="InterPro"/>
</dbReference>
<sequence length="180" mass="19739">MANLRTAMDAAFWDLNISSPQALDGVSRAVPEDPLPLDGARASRVLRIQQLSLLGNGFPLGIIPSYSPSLNHKELGSFALQSLLGKATIGNWWIGLIGQFRPKKLLSSIKAEVSAAEEWDLSLVKDTAKHFLDKSLFAIGLCSQIPLTSSSSLLLSTEKHGERKRRRSKAMLFHKAKFLT</sequence>
<dbReference type="EMBL" id="WHWC01000001">
    <property type="protein sequence ID" value="KAG8391453.1"/>
    <property type="molecule type" value="Genomic_DNA"/>
</dbReference>
<protein>
    <submittedName>
        <fullName evidence="1">Uncharacterized protein</fullName>
    </submittedName>
</protein>
<comment type="caution">
    <text evidence="1">The sequence shown here is derived from an EMBL/GenBank/DDBJ whole genome shotgun (WGS) entry which is preliminary data.</text>
</comment>
<evidence type="ECO:0000313" key="1">
    <source>
        <dbReference type="EMBL" id="KAG8391453.1"/>
    </source>
</evidence>
<dbReference type="GO" id="GO:0034196">
    <property type="term" value="P:acylglycerol transport"/>
    <property type="evidence" value="ECO:0007669"/>
    <property type="project" value="InterPro"/>
</dbReference>
<dbReference type="Proteomes" id="UP000826271">
    <property type="component" value="Unassembled WGS sequence"/>
</dbReference>
<accession>A0AAV6YAN4</accession>
<gene>
    <name evidence="1" type="ORF">BUALT_Bualt01G0189400</name>
</gene>
<reference evidence="1" key="1">
    <citation type="submission" date="2019-10" db="EMBL/GenBank/DDBJ databases">
        <authorList>
            <person name="Zhang R."/>
            <person name="Pan Y."/>
            <person name="Wang J."/>
            <person name="Ma R."/>
            <person name="Yu S."/>
        </authorList>
    </citation>
    <scope>NUCLEOTIDE SEQUENCE</scope>
    <source>
        <strain evidence="1">LA-IB0</strain>
        <tissue evidence="1">Leaf</tissue>
    </source>
</reference>
<organism evidence="1 2">
    <name type="scientific">Buddleja alternifolia</name>
    <dbReference type="NCBI Taxonomy" id="168488"/>
    <lineage>
        <taxon>Eukaryota</taxon>
        <taxon>Viridiplantae</taxon>
        <taxon>Streptophyta</taxon>
        <taxon>Embryophyta</taxon>
        <taxon>Tracheophyta</taxon>
        <taxon>Spermatophyta</taxon>
        <taxon>Magnoliopsida</taxon>
        <taxon>eudicotyledons</taxon>
        <taxon>Gunneridae</taxon>
        <taxon>Pentapetalae</taxon>
        <taxon>asterids</taxon>
        <taxon>lamiids</taxon>
        <taxon>Lamiales</taxon>
        <taxon>Scrophulariaceae</taxon>
        <taxon>Buddlejeae</taxon>
        <taxon>Buddleja</taxon>
    </lineage>
</organism>
<dbReference type="InterPro" id="IPR044160">
    <property type="entry name" value="TGD4-like"/>
</dbReference>
<dbReference type="GO" id="GO:0009941">
    <property type="term" value="C:chloroplast envelope"/>
    <property type="evidence" value="ECO:0007669"/>
    <property type="project" value="TreeGrafter"/>
</dbReference>
<name>A0AAV6YAN4_9LAMI</name>
<dbReference type="PANTHER" id="PTHR34954">
    <property type="entry name" value="EXPRESSED PROTEIN"/>
    <property type="match status" value="1"/>
</dbReference>
<proteinExistence type="predicted"/>